<dbReference type="VEuPathDB" id="FungiDB:BDBG_08802"/>
<dbReference type="SUPFAM" id="SSF81383">
    <property type="entry name" value="F-box domain"/>
    <property type="match status" value="1"/>
</dbReference>
<name>A0A179UZW4_BLAGS</name>
<dbReference type="OrthoDB" id="4201487at2759"/>
<dbReference type="InterPro" id="IPR036047">
    <property type="entry name" value="F-box-like_dom_sf"/>
</dbReference>
<organism evidence="1 2">
    <name type="scientific">Blastomyces gilchristii (strain SLH14081)</name>
    <name type="common">Blastomyces dermatitidis</name>
    <dbReference type="NCBI Taxonomy" id="559298"/>
    <lineage>
        <taxon>Eukaryota</taxon>
        <taxon>Fungi</taxon>
        <taxon>Dikarya</taxon>
        <taxon>Ascomycota</taxon>
        <taxon>Pezizomycotina</taxon>
        <taxon>Eurotiomycetes</taxon>
        <taxon>Eurotiomycetidae</taxon>
        <taxon>Onygenales</taxon>
        <taxon>Ajellomycetaceae</taxon>
        <taxon>Blastomyces</taxon>
    </lineage>
</organism>
<evidence type="ECO:0000313" key="2">
    <source>
        <dbReference type="Proteomes" id="UP000002038"/>
    </source>
</evidence>
<dbReference type="RefSeq" id="XP_002620775.1">
    <property type="nucleotide sequence ID" value="XM_002620729.2"/>
</dbReference>
<protein>
    <recommendedName>
        <fullName evidence="3">F-box domain-containing protein</fullName>
    </recommendedName>
</protein>
<evidence type="ECO:0000313" key="1">
    <source>
        <dbReference type="EMBL" id="OAT13634.1"/>
    </source>
</evidence>
<dbReference type="GeneID" id="8501381"/>
<evidence type="ECO:0008006" key="3">
    <source>
        <dbReference type="Google" id="ProtNLM"/>
    </source>
</evidence>
<gene>
    <name evidence="1" type="ORF">BDBG_08802</name>
</gene>
<dbReference type="KEGG" id="bgh:BDBG_08802"/>
<sequence>MSEKPTLQFLPGEILQLIHFFLPLGSKLALSLTCKRFYNSFFENIHPFYLNDPLRRREFEKLARNQTIIDELKVYDFLRSRELCGFKSSGRKLFCCDPCHTRHLPLFFHPADLDVPVSERTCIKHIRGFWVEPGKCFSFADLDGRPARLDKMRTPRSIPLSEDTANVRRYTLWTHYDILTLPMHKVASKEQIAKMLNGFDLPACPHIRLSDSVIMDNCDIPRNTVAEPLAQRYPPFFDLVDLYTKCTFPSCLTSFCWTEHTSTDNRGWKTVYLHILRKVRFNTSIDHVWMAQLIVPDETLLERHWDECFRWKTEMMAIEKERYENEESAGNGNGSHRDSNHETYLARNTQLCRLEEIVNALFHPRRLHNYPDIARRLQTASEGAFATSNPNYDPDMPMRMPCLPNRRLWTPPAKPIVTSDKMLDIDLSRKAVPREPGRAAFKPFMTEEDFQPYGKRVGPIPMPARRGEQDKPTSWLGRLFKLAAT</sequence>
<keyword evidence="2" id="KW-1185">Reference proteome</keyword>
<dbReference type="EMBL" id="GG657476">
    <property type="protein sequence ID" value="OAT13634.1"/>
    <property type="molecule type" value="Genomic_DNA"/>
</dbReference>
<proteinExistence type="predicted"/>
<dbReference type="Proteomes" id="UP000002038">
    <property type="component" value="Unassembled WGS sequence"/>
</dbReference>
<accession>A0A179UZW4</accession>
<reference evidence="2" key="1">
    <citation type="journal article" date="2015" name="PLoS Genet.">
        <title>The dynamic genome and transcriptome of the human fungal pathogen Blastomyces and close relative Emmonsia.</title>
        <authorList>
            <person name="Munoz J.F."/>
            <person name="Gauthier G.M."/>
            <person name="Desjardins C.A."/>
            <person name="Gallo J.E."/>
            <person name="Holder J."/>
            <person name="Sullivan T.D."/>
            <person name="Marty A.J."/>
            <person name="Carmen J.C."/>
            <person name="Chen Z."/>
            <person name="Ding L."/>
            <person name="Gujja S."/>
            <person name="Magrini V."/>
            <person name="Misas E."/>
            <person name="Mitreva M."/>
            <person name="Priest M."/>
            <person name="Saif S."/>
            <person name="Whiston E.A."/>
            <person name="Young S."/>
            <person name="Zeng Q."/>
            <person name="Goldman W.E."/>
            <person name="Mardis E.R."/>
            <person name="Taylor J.W."/>
            <person name="McEwen J.G."/>
            <person name="Clay O.K."/>
            <person name="Klein B.S."/>
            <person name="Cuomo C.A."/>
        </authorList>
    </citation>
    <scope>NUCLEOTIDE SEQUENCE [LARGE SCALE GENOMIC DNA]</scope>
    <source>
        <strain evidence="2">SLH14081</strain>
    </source>
</reference>
<dbReference type="AlphaFoldDB" id="A0A179UZW4"/>